<dbReference type="EMBL" id="LT608138">
    <property type="protein sequence ID" value="SCL90338.1"/>
    <property type="molecule type" value="Genomic_DNA"/>
</dbReference>
<feature type="transmembrane region" description="Helical" evidence="6">
    <location>
        <begin position="1432"/>
        <end position="1456"/>
    </location>
</feature>
<keyword evidence="4" id="KW-0175">Coiled coil</keyword>
<feature type="compositionally biased region" description="Low complexity" evidence="5">
    <location>
        <begin position="2616"/>
        <end position="2627"/>
    </location>
</feature>
<feature type="compositionally biased region" description="Basic residues" evidence="5">
    <location>
        <begin position="1823"/>
        <end position="1832"/>
    </location>
</feature>
<feature type="region of interest" description="Disordered" evidence="5">
    <location>
        <begin position="3860"/>
        <end position="3882"/>
    </location>
</feature>
<feature type="coiled-coil region" evidence="4">
    <location>
        <begin position="3127"/>
        <end position="3154"/>
    </location>
</feature>
<evidence type="ECO:0000313" key="10">
    <source>
        <dbReference type="EMBL" id="SCM17068.1"/>
    </source>
</evidence>
<evidence type="ECO:0000313" key="7">
    <source>
        <dbReference type="EMBL" id="CXH89514.1"/>
    </source>
</evidence>
<feature type="compositionally biased region" description="Polar residues" evidence="5">
    <location>
        <begin position="2292"/>
        <end position="2327"/>
    </location>
</feature>
<name>A0A0Y9TR62_PLABE</name>
<evidence type="ECO:0000313" key="11">
    <source>
        <dbReference type="Proteomes" id="UP000069549"/>
    </source>
</evidence>
<dbReference type="VEuPathDB" id="PlasmoDB:PBANKA_0212200"/>
<keyword evidence="1" id="KW-0132">Cell division</keyword>
<reference evidence="7 11" key="1">
    <citation type="submission" date="2016-02" db="EMBL/GenBank/DDBJ databases">
        <authorList>
            <consortium name="Pathogen Informatics"/>
        </authorList>
    </citation>
    <scope>NUCLEOTIDE SEQUENCE [LARGE SCALE GENOMIC DNA]</scope>
    <source>
        <strain evidence="7 11">K173</strain>
        <strain evidence="8 14">NK65 ny</strain>
        <strain evidence="9 12">SP11 Antwerpcl1</strain>
        <strain evidence="10 13">SP11 RLL</strain>
    </source>
</reference>
<sequence>MVYAIVLKNENIHNIAHKNGENENDSNVANIDKTIGKQANKLTVLNTKINTTDKKGDSNTKNAKKNNYSILDYFDLKSQKKQTVDNDKKFNLFNNLDDDKNNYLKKNFKDNFFNPQIKESSNSKHSDILLQYIAYIYEKKKRDPQNIKEHILKLLILLKKRDIYLKKYCKKVYLSELIKKNNKIKNGKKSNNACNVLEDINEKLYINNIYNKKIKNVKFYSNIINNTIYEYKITYCKENELISFHYYDGYKKSYKISNNTFFYLTPNDKSIFYDCSDSNNRQNEDNTCLPYSPPHIYTFQKNFDNKFRIEIIDTQNKRSNIEFFIEHKPIRVFCNKDYLFFVNVINNLKNIKYFSYSVVYTNENANDDNNTNNSCSSSNDDYDAKTNFQNNVNRNYGKKIRIVYTSPIHPIYSNVIVNKNSYKFFKKCKYFYEKEKIFMWTDELINFSPEQDRLNIIPNMNIIHINSNTNLCIAFEEITEAYFFFHILYDIKKYNDKYLYNYFKKEKLNKFLIFQHFLSIKKNKFFCQGQKLKNINFNTEIYKPQFVFIPGGNKSIHSKIKLCLYDNINNLLFLIPIYHKYAKDKIKIIKNVLNFSTINMSQEFSTFKYYPYNICAYINNQINTTNLKCRNIPMTLEENIINVSTSSKRHSYLRNLLNTKMNMFKNKENIKYEYNSFIKKNQLNNPYILDINKLNHFIIILNTNGILYLLSDDVYISTIHLYKDLSNNYATSNINNNRDIQSCEDPNFPDEQVYNLHNSNLCNITLDTVNFSQNNKICLNSYRVHIDILPKNQTLKILLTFFYYYICKKISLEFFIICLHECKKMENDTNIFRFINIDIYFFDDDKNLDNMDEFSHYKNIVEEDENIKIDEEINNIKNKEKECSWNSDKENDFSELSKCKLNEINSNDKHANSVDVINDKLNDSSHTLDPNMHIKNKSLNNQIDKFKILNNNFFDVENMGHIEFCRFIYFFMLICVKDIKTYRKLEKYLYIKKKKYIIETEYSQIHFNCFSFSSEAYTDIDKKNDGQNNIHKNCFTESSSNNLVFQNSTNNNSCNNFERMTSRSTSTDEHDNSSTCASFNDTHKQYTQKNKVKTTSNNFESYNYYNFINNFIKYVHIKYKHIYNNKYLILTYLHLYFDEINLSEYINQNIKDNIILIILIIAYTLNLYNFMFHYFNKFSDLKKKTFNSFYIHICKKYYNHELIKRCYFVEEKSKGTPFCGMEYKCLIKKKENISNKWKLDTQPNSDHNYHEEILNNHSSIKNLNKENINTSKDTINSNEHEENSECKPQYTQNNSNTLNRENEYKIHGKYQFINNYLKKVYLELSEIPNTLNIIYKIVPNKEGDYKDNIKKSTMDYFFLQNMEYPSKKLKLKYEYYIREIEKIFNIIIKQKGVKNSENVYKTGNGNINNIKDCFKNFQSFKKSILCNEQVKFLYYFYPLFFPLKNLLIISYMNLFYGQSFNQSIINDNLLRNIIKNELDILYIPPFNLDFMDNNKNSIISTKNLTLISKESNFSSHDKCTHQRETIKKNIYIKNLRKGNKVKKYFHCKEIPSERKKISIKKMASKEFQNNNSENKHKIEENGIKNKDSMRSIYSETHSENKYNEGDQNQDINFYKKKINFYTFNIKCFDSINIVNIDIVSIPLKCIYYENLYFLNKYVQIFYSLLFNTDYLYKTRGTPVEKRKVLNSDRYIDNKTICIDYKSDSQFFKKETKQTTEIDHRNGNSPKNIQTPLENINLSSPMSILKFAGCYEIFNFQNELFYVNIKREDLFFNKCFDSPNMQLKTNFFKIIDILDNGIDINNNNMFMHYTDAYIERKKLYMKKKRNRGKKKKNKNDQISELDDEEKKKINKQKKTENSYNNNNNDGRDNELWNYNKNQNEDDEKSSVYKKNRIIQKSYLSEYKILKDCCFFFDTFKMDRNISSCYFPHNKDHVLVYLNNFHNYYFSKYYKKRKVHLLKNRDGKIQNRPINNFLENDGLSNSWGANQIKDDDNYSDTKNEDLIDLVDIGNSSDSLESAYLHKHKYNKKNVNKYIKQIIQLVELNKLEKKKILIDIKNDKSLDNTLGLMHLYYTLEKFYKMKYICMLNISGINFFNIINSVHYKPDINFTIKYSLYVYLFDSKNHQSILSSVSMNPNENFSNNIILSRGYNRDISEDINNNRSSYNSRYSFRNSFNESSYLSNRRFSQDQFNNYVNSIARRDSNIAINPFNNNIDADFRGYRTQRGNHNNEHPRTENTYNSIYMSRNPDFRNNNTHRNYDEYDMNNNQNRRLYIDTFNESSEVTMLNRRIREFNNYWNSDSPNVGENQTQGNDDNSRIDTGNSFPNNQINDLRDDETDTLHPNRQNQTFNTIPNDVNSNDENELSYNQNRNSIRISNRISNRDSPNFMQNFNANNNIIEYYIDENIGRNEIQRESRNNNNLNRNDMNESEYNSLYSYPHLRNNSINFTRDIVSFTFNTPHNTQHRSNLERIKCSYKKRNKKRINKIKLKINSILNSLNVHMKTDKMEKTFTLNKYIKKLNTYKTILRNFNTITTKKLKNKMGISTGSRSSFFIDNTITTLNNNSNNNHENINENQNFSGQREDMVNDQTQNNGNRLENSRSSSSVSSYSNIESENHCPNNRNNRTNNYNIPSRNINLDENDTNINNELNFGNTAFNGNYLGRYKIQNQTLSPINNSPIYNNDNSSNDEYYSSNFLYTPNKPLNEYTENDKINDISFYNVHRRPSLNLYYNGNSRMPNNIYSRRSSYYINNEIYESSTSIHQYDRRNSYLLNNEIRRDSILAELNMYNRGNNNDDSYESINYGYQHRLSGNSILSRRNISIYNDEDLRRHRNNLNETISSYTDTIPDENDNYRYYNNNINNNIYGINNLKYKLKKKLDYYDFSFDKEQSIKYNNFVNGKIRNEFKLHCSICQTILYKKYDEVDKKRNLVLLKIINNENYLYKFFNKNYKYCGVYYLAGLIFGLGLLQFFQNVNVSLFLQYILKFKNRSLYICSILGLSLSLISSRNIDLTFVCINFLFKELYGTQKIKYQNLLIRCLNTNMCKIDVYENCDANKATFQNRGIKQRNLYKYNEIGTNIEEFRNNNYKNIYMNNSDCFNFLYAYDNELSDQTTSTDHISTDTSNMSKNLNIDITNNLNEQNDYQNRLQSLEQQNSRLSQQNYINNNSEQNNTDINQQNNSSVNKCVEPNDQYRQDSQNGKKSNSIQKYMKNELNIYDDDDDDKELNEFAKKYDNIDEIYSILNVSMHESDFSEMSPKKKIGESGQVYIGNDEKNSNNINSQSKIIDKNIVDSNVQNNGNNSNNRRMEHEYKWNLLKRYEELDRIKKQNKKKQTHLDNLVFSSNILCLGYLHMNSNNESLIKTIFKLLQKRNLNKLNLLCIFWAIGCINFKNGNIFNNLISSLFYFINANIPFNIHKNSFIKNYSLKYLNLDGISYNLMHMIISSSISVSLCFYKTNNIHAFNMIFMPIKFDHIYYFNNYEIMVKSFARNMIIFDFVDLSHAYILANIPKFLRILPNDLNKNKKNQLPYIHLIDEKGNFKDPDLENKYLLKNGHLNLQHLFVSNQINHAKKYLNQDGYYFTFDQKKGNFNCFNNRIKHDDNISNMYYFFHGYNYNLFSDYTHNNIDVKIQNSEEIKINRTSNDVIKNETKNFQKNDEKLLNNHTFIYNCEILRYYIIIGVLQVLSLKYLSTHHDTLKKICFDYIYYFENINKDIYLKNKIKKLYKKINYLVQKINHNICNQKNQDKKKKKKKKLSYKSNPNTYSKGQQNNHLENDNEKSIYSDNSILNCNSSDSQFPTKNKKGNKNDQNIDKTIFYFNQYNEETDQANHEEENQSNYNNKFEIDNNFYNFIADINFNNSLSSNYSESLKKSKKNKKSGNNSSRDENEYDNMRFQLNNGVYPNDDNPEFDKSWSKNKNKNSYRNMKNNKNNTSTYSHIYKLILKYVKEIKKIKKYLENSYETINMPNTIINKETYLKEFFKTEEIKKQKKKINGDYICTIKEDDVNDIINLMYQCLSFTFVGSCDKMLNKKIKKKINNLINIRDKNAYNLYYYYLGYINLGSGKYILKKQTNLSICTLTLILFTFFHIYDLSSRFIIHLIEFLYVLLMDRSFLKIYDITSNKFVNLPIQLIYKEKVTTYTLQKNPFKDSEINIISQKSKQLISDTSSNNEYLLKKKCYYNYNKKIISFPSAIPLLDIINLSIKNSEYYSLSFSCQTKENKNEKGFYINDEDKSNKSKRLEIDHLSNISYNPSYFESCSKNRDKNNNTIKKIIKRGILFVKKKECTNDFVDYNNISTSSMFEKFSTNIENGETNEISQINEDLKTDNNKNNNNCTKSKTLELYNVADSVPSCNYTTYHQKFYLKYENKQNILRNQIMKYAKKQIYILKFLTEIIKYYEKIQFIYSDEALMQLQLKNSYIHTNVNEILMLKYYVNVEDDQNKELYHNKQLLEQKYSKLFLHFNDEFNKIIHKIDHINNEDKYGKYQNFLKYIYQYIYNYYINSSSKLKNNSLNEQNYDNQKSIKYYVKKFMNLENILKKKNETNAQITNISYSATQNTSTPFFSIININNMYKNKHFKNNIYTIYYKNKEKNEHNLINDINKLLVDYSIVKIKTFTKYILPKEVYNNNFFFFLIQNLHINKCVNYLPVLSEIYNSFYFFYEFFYKYWESFYLEHENFATEFRIPTFTNERRQKYINTNICEKSENPIIYDLEFFDYFNNFQKNNKKKEKYIYIDDMYNNWDGGKYLLYKYNNNRYCLQGNNKTEIFKKNENALTQRSISPTHKPIYMKEMKKEKKKNMKKFFFNKLDYILSCNIDYLKILEVLYKNCITKTNLIKYLLFLNNDYYFTYFFENNIKLIKTIFIQYYQKGYIDKHIILNTQKITVNVSNNLIYLYTTYCNFPTYYQLWNTLIKNQENHIFIPQHRYLYNYKYNEYVRSIIFKVNKLIHTYGQTYQTNKIIQKIRTNYKNTQIRMRNKIYNPTNYYHYNYHYKYQHIYNTNRHNKYFHINKKNKLSLLSLFINKKTYEEKKKKLIILLDKQFYKAVMCKCQNYLKGKTKNKKIDKKNELLHKTKGNPHHSIYILKQIAHIIQNNGKSKTGELKKLLLNLQANYSPFDIYNFFKKWLNKSENVSKMLIDTYHVSLFSTYINLFFADILFCFFIGNL</sequence>
<dbReference type="Proteomes" id="UP000516480">
    <property type="component" value="Chromosome 2"/>
</dbReference>
<dbReference type="PANTHER" id="PTHR12827:SF3">
    <property type="entry name" value="ANAPHASE-PROMOTING COMPLEX SUBUNIT 1"/>
    <property type="match status" value="1"/>
</dbReference>
<dbReference type="GO" id="GO:0070979">
    <property type="term" value="P:protein K11-linked ubiquitination"/>
    <property type="evidence" value="ECO:0007669"/>
    <property type="project" value="TreeGrafter"/>
</dbReference>
<evidence type="ECO:0000313" key="8">
    <source>
        <dbReference type="EMBL" id="SCL90338.1"/>
    </source>
</evidence>
<protein>
    <recommendedName>
        <fullName evidence="15">Anaphase-promoting complex subunit 1</fullName>
    </recommendedName>
</protein>
<dbReference type="EMBL" id="LT608266">
    <property type="protein sequence ID" value="SCM17068.1"/>
    <property type="molecule type" value="Genomic_DNA"/>
</dbReference>
<evidence type="ECO:0000313" key="14">
    <source>
        <dbReference type="Proteomes" id="UP000516480"/>
    </source>
</evidence>
<organism evidence="7 11">
    <name type="scientific">Plasmodium berghei</name>
    <dbReference type="NCBI Taxonomy" id="5821"/>
    <lineage>
        <taxon>Eukaryota</taxon>
        <taxon>Sar</taxon>
        <taxon>Alveolata</taxon>
        <taxon>Apicomplexa</taxon>
        <taxon>Aconoidasida</taxon>
        <taxon>Haemosporida</taxon>
        <taxon>Plasmodiidae</taxon>
        <taxon>Plasmodium</taxon>
        <taxon>Plasmodium (Vinckeia)</taxon>
    </lineage>
</organism>
<accession>A0A0Y9TR62</accession>
<keyword evidence="6" id="KW-1133">Transmembrane helix</keyword>
<feature type="region of interest" description="Disordered" evidence="5">
    <location>
        <begin position="1823"/>
        <end position="1875"/>
    </location>
</feature>
<dbReference type="GO" id="GO:0005680">
    <property type="term" value="C:anaphase-promoting complex"/>
    <property type="evidence" value="ECO:0007669"/>
    <property type="project" value="InterPro"/>
</dbReference>
<feature type="region of interest" description="Disordered" evidence="5">
    <location>
        <begin position="2292"/>
        <end position="2357"/>
    </location>
</feature>
<feature type="compositionally biased region" description="Polar residues" evidence="5">
    <location>
        <begin position="3749"/>
        <end position="3764"/>
    </location>
</feature>
<feature type="region of interest" description="Disordered" evidence="5">
    <location>
        <begin position="3897"/>
        <end position="3921"/>
    </location>
</feature>
<evidence type="ECO:0008006" key="15">
    <source>
        <dbReference type="Google" id="ProtNLM"/>
    </source>
</evidence>
<evidence type="ECO:0000256" key="6">
    <source>
        <dbReference type="SAM" id="Phobius"/>
    </source>
</evidence>
<evidence type="ECO:0000256" key="2">
    <source>
        <dbReference type="ARBA" id="ARBA00022776"/>
    </source>
</evidence>
<dbReference type="GO" id="GO:0060090">
    <property type="term" value="F:molecular adaptor activity"/>
    <property type="evidence" value="ECO:0007669"/>
    <property type="project" value="TreeGrafter"/>
</dbReference>
<evidence type="ECO:0000256" key="5">
    <source>
        <dbReference type="SAM" id="MobiDB-lite"/>
    </source>
</evidence>
<dbReference type="GO" id="GO:0051301">
    <property type="term" value="P:cell division"/>
    <property type="evidence" value="ECO:0007669"/>
    <property type="project" value="UniProtKB-KW"/>
</dbReference>
<dbReference type="OMA" id="MIIFDFV"/>
<evidence type="ECO:0000313" key="13">
    <source>
        <dbReference type="Proteomes" id="UP000219974"/>
    </source>
</evidence>
<feature type="compositionally biased region" description="Polar residues" evidence="5">
    <location>
        <begin position="2337"/>
        <end position="2354"/>
    </location>
</feature>
<dbReference type="GO" id="GO:0031145">
    <property type="term" value="P:anaphase-promoting complex-dependent catabolic process"/>
    <property type="evidence" value="ECO:0007669"/>
    <property type="project" value="TreeGrafter"/>
</dbReference>
<evidence type="ECO:0000256" key="4">
    <source>
        <dbReference type="SAM" id="Coils"/>
    </source>
</evidence>
<feature type="compositionally biased region" description="Basic residues" evidence="5">
    <location>
        <begin position="3738"/>
        <end position="3748"/>
    </location>
</feature>
<keyword evidence="6" id="KW-0472">Membrane</keyword>
<dbReference type="Proteomes" id="UP000219974">
    <property type="component" value="Chromosome 2"/>
</dbReference>
<evidence type="ECO:0000256" key="1">
    <source>
        <dbReference type="ARBA" id="ARBA00022618"/>
    </source>
</evidence>
<feature type="transmembrane region" description="Helical" evidence="6">
    <location>
        <begin position="1154"/>
        <end position="1175"/>
    </location>
</feature>
<dbReference type="GO" id="GO:0007091">
    <property type="term" value="P:metaphase/anaphase transition of mitotic cell cycle"/>
    <property type="evidence" value="ECO:0007669"/>
    <property type="project" value="TreeGrafter"/>
</dbReference>
<dbReference type="InterPro" id="IPR024990">
    <property type="entry name" value="Apc1"/>
</dbReference>
<feature type="compositionally biased region" description="Low complexity" evidence="5">
    <location>
        <begin position="2588"/>
        <end position="2609"/>
    </location>
</feature>
<proteinExistence type="predicted"/>
<evidence type="ECO:0000313" key="12">
    <source>
        <dbReference type="Proteomes" id="UP000219860"/>
    </source>
</evidence>
<feature type="region of interest" description="Disordered" evidence="5">
    <location>
        <begin position="1270"/>
        <end position="1298"/>
    </location>
</feature>
<dbReference type="EMBL" id="LT160022">
    <property type="protein sequence ID" value="CXH89514.1"/>
    <property type="molecule type" value="Genomic_DNA"/>
</dbReference>
<keyword evidence="3" id="KW-0131">Cell cycle</keyword>
<feature type="compositionally biased region" description="Polar residues" evidence="5">
    <location>
        <begin position="3188"/>
        <end position="3198"/>
    </location>
</feature>
<feature type="compositionally biased region" description="Polar residues" evidence="5">
    <location>
        <begin position="1289"/>
        <end position="1298"/>
    </location>
</feature>
<dbReference type="EMBL" id="LT608250">
    <property type="protein sequence ID" value="SCM15273.1"/>
    <property type="molecule type" value="Genomic_DNA"/>
</dbReference>
<dbReference type="OrthoDB" id="296935at2759"/>
<evidence type="ECO:0000313" key="9">
    <source>
        <dbReference type="EMBL" id="SCM15273.1"/>
    </source>
</evidence>
<dbReference type="Proteomes" id="UP000069549">
    <property type="component" value="Chromosome 2"/>
</dbReference>
<keyword evidence="6" id="KW-0812">Transmembrane</keyword>
<dbReference type="Proteomes" id="UP000219860">
    <property type="component" value="Chromosome 2"/>
</dbReference>
<gene>
    <name evidence="7" type="ORF">PBK173_000030400</name>
    <name evidence="8" type="ORF">PBNK65NY_000028100</name>
    <name evidence="9" type="ORF">PBSP11A_000028200</name>
    <name evidence="10" type="ORF">PBSP11RLL_000028400</name>
</gene>
<dbReference type="PANTHER" id="PTHR12827">
    <property type="entry name" value="MEIOTIC CHECKPOINT REGULATOR TSG24 FAMILY MEMBER"/>
    <property type="match status" value="1"/>
</dbReference>
<feature type="region of interest" description="Disordered" evidence="5">
    <location>
        <begin position="3734"/>
        <end position="3768"/>
    </location>
</feature>
<feature type="compositionally biased region" description="Polar residues" evidence="5">
    <location>
        <begin position="3166"/>
        <end position="3177"/>
    </location>
</feature>
<evidence type="ECO:0000256" key="3">
    <source>
        <dbReference type="ARBA" id="ARBA00023306"/>
    </source>
</evidence>
<keyword evidence="2" id="KW-0498">Mitosis</keyword>
<feature type="region of interest" description="Disordered" evidence="5">
    <location>
        <begin position="3159"/>
        <end position="3198"/>
    </location>
</feature>
<feature type="region of interest" description="Disordered" evidence="5">
    <location>
        <begin position="2581"/>
        <end position="2627"/>
    </location>
</feature>
<feature type="transmembrane region" description="Helical" evidence="6">
    <location>
        <begin position="5129"/>
        <end position="5150"/>
    </location>
</feature>